<proteinExistence type="inferred from homology"/>
<dbReference type="STRING" id="641491.DND132_3188"/>
<evidence type="ECO:0000256" key="5">
    <source>
        <dbReference type="ARBA" id="ARBA00022692"/>
    </source>
</evidence>
<dbReference type="Pfam" id="PF01478">
    <property type="entry name" value="Peptidase_A24"/>
    <property type="match status" value="1"/>
</dbReference>
<dbReference type="PANTHER" id="PTHR30487:SF0">
    <property type="entry name" value="PREPILIN LEADER PEPTIDASE_N-METHYLTRANSFERASE-RELATED"/>
    <property type="match status" value="1"/>
</dbReference>
<keyword evidence="9" id="KW-0511">Multifunctional enzyme</keyword>
<keyword evidence="9" id="KW-0808">Transferase</keyword>
<evidence type="ECO:0000313" key="14">
    <source>
        <dbReference type="Proteomes" id="UP000007845"/>
    </source>
</evidence>
<feature type="transmembrane region" description="Helical" evidence="10">
    <location>
        <begin position="198"/>
        <end position="223"/>
    </location>
</feature>
<organism evidence="13 14">
    <name type="scientific">Pseudodesulfovibrio mercurii</name>
    <dbReference type="NCBI Taxonomy" id="641491"/>
    <lineage>
        <taxon>Bacteria</taxon>
        <taxon>Pseudomonadati</taxon>
        <taxon>Thermodesulfobacteriota</taxon>
        <taxon>Desulfovibrionia</taxon>
        <taxon>Desulfovibrionales</taxon>
        <taxon>Desulfovibrionaceae</taxon>
    </lineage>
</organism>
<gene>
    <name evidence="13" type="ORF">DND132_3188</name>
</gene>
<feature type="transmembrane region" description="Helical" evidence="10">
    <location>
        <begin position="73"/>
        <end position="93"/>
    </location>
</feature>
<dbReference type="Gene3D" id="1.20.120.1220">
    <property type="match status" value="1"/>
</dbReference>
<accession>F0JKE2</accession>
<sequence length="260" mass="28108">MDIIPTWAFYLAAAVAGLELGGLSTIFIQRWIDEEPICRPGGSKCPSCNARLAWRETIPLVSFLLLRGRCRHCGAPIGVQYVLAEVACMAWALASAHTFGLSPEWGVYLILGVMLIAGSLIDFETFLLPDRITLGGTAMALAASFFLRTGPTWQEALLGAAVGAGLFWVLQQLYRLWRGQEGLGTGDVKLMAMIGAMTGLSGLAPTILVGSVTGALGSVYYMLRPGRGGIRGRVPYGPFLSLGCLLYLLYGPQLLRWWQH</sequence>
<dbReference type="KEGG" id="ddn:DND132_3188"/>
<dbReference type="MEROPS" id="A24.019"/>
<keyword evidence="9" id="KW-0645">Protease</keyword>
<keyword evidence="6 10" id="KW-1133">Transmembrane helix</keyword>
<dbReference type="Proteomes" id="UP000007845">
    <property type="component" value="Chromosome"/>
</dbReference>
<dbReference type="PRINTS" id="PR00864">
    <property type="entry name" value="PREPILNPTASE"/>
</dbReference>
<comment type="catalytic activity">
    <reaction evidence="9">
        <text>Typically cleaves a -Gly-|-Phe- bond to release an N-terminal, basic peptide of 5-8 residues from type IV prepilin, and then N-methylates the new N-terminal amino group, the methyl donor being S-adenosyl-L-methionine.</text>
        <dbReference type="EC" id="3.4.23.43"/>
    </reaction>
</comment>
<dbReference type="EC" id="3.4.23.43" evidence="9"/>
<keyword evidence="9" id="KW-0489">Methyltransferase</keyword>
<comment type="function">
    <text evidence="9">Plays an essential role in type IV pili and type II pseudopili formation by proteolytically removing the leader sequence from substrate proteins and subsequently monomethylating the alpha-amino group of the newly exposed N-terminal phenylalanine.</text>
</comment>
<dbReference type="eggNOG" id="COG1989">
    <property type="taxonomic scope" value="Bacteria"/>
</dbReference>
<evidence type="ECO:0000256" key="10">
    <source>
        <dbReference type="SAM" id="Phobius"/>
    </source>
</evidence>
<evidence type="ECO:0000256" key="4">
    <source>
        <dbReference type="ARBA" id="ARBA00022519"/>
    </source>
</evidence>
<dbReference type="GO" id="GO:0006465">
    <property type="term" value="P:signal peptide processing"/>
    <property type="evidence" value="ECO:0007669"/>
    <property type="project" value="TreeGrafter"/>
</dbReference>
<name>F0JKE2_9BACT</name>
<dbReference type="GO" id="GO:0005886">
    <property type="term" value="C:plasma membrane"/>
    <property type="evidence" value="ECO:0007669"/>
    <property type="project" value="UniProtKB-SubCell"/>
</dbReference>
<dbReference type="EC" id="2.1.1.-" evidence="9"/>
<feature type="transmembrane region" description="Helical" evidence="10">
    <location>
        <begin position="6"/>
        <end position="28"/>
    </location>
</feature>
<dbReference type="AlphaFoldDB" id="F0JKE2"/>
<reference evidence="13 14" key="1">
    <citation type="journal article" date="2011" name="J. Bacteriol.">
        <title>Genome sequence of the mercury-methylating strain Desulfovibrio desulfuricans ND132.</title>
        <authorList>
            <person name="Brown S.D."/>
            <person name="Gilmour C.C."/>
            <person name="Kucken A.M."/>
            <person name="Wall J.D."/>
            <person name="Elias D.A."/>
            <person name="Brandt C.C."/>
            <person name="Podar M."/>
            <person name="Chertkov O."/>
            <person name="Held B."/>
            <person name="Bruce D.C."/>
            <person name="Detter J.C."/>
            <person name="Tapia R."/>
            <person name="Han C.S."/>
            <person name="Goodwin L.A."/>
            <person name="Cheng J.F."/>
            <person name="Pitluck S."/>
            <person name="Woyke T."/>
            <person name="Mikhailova N."/>
            <person name="Ivanova N.N."/>
            <person name="Han J."/>
            <person name="Lucas S."/>
            <person name="Lapidus A.L."/>
            <person name="Land M.L."/>
            <person name="Hauser L.J."/>
            <person name="Palumbo A.V."/>
        </authorList>
    </citation>
    <scope>NUCLEOTIDE SEQUENCE [LARGE SCALE GENOMIC DNA]</scope>
    <source>
        <strain evidence="13 14">ND132</strain>
    </source>
</reference>
<evidence type="ECO:0000256" key="8">
    <source>
        <dbReference type="RuleBase" id="RU003793"/>
    </source>
</evidence>
<protein>
    <recommendedName>
        <fullName evidence="9">Prepilin leader peptidase/N-methyltransferase</fullName>
        <ecNumber evidence="9">2.1.1.-</ecNumber>
        <ecNumber evidence="9">3.4.23.43</ecNumber>
    </recommendedName>
</protein>
<feature type="transmembrane region" description="Helical" evidence="10">
    <location>
        <begin position="105"/>
        <end position="123"/>
    </location>
</feature>
<evidence type="ECO:0000256" key="7">
    <source>
        <dbReference type="ARBA" id="ARBA00023136"/>
    </source>
</evidence>
<dbReference type="HOGENOM" id="CLU_057101_0_1_7"/>
<feature type="domain" description="Prepilin type IV endopeptidase peptidase" evidence="11">
    <location>
        <begin position="109"/>
        <end position="216"/>
    </location>
</feature>
<dbReference type="Pfam" id="PF06750">
    <property type="entry name" value="A24_N_bact"/>
    <property type="match status" value="1"/>
</dbReference>
<dbReference type="GO" id="GO:0008168">
    <property type="term" value="F:methyltransferase activity"/>
    <property type="evidence" value="ECO:0007669"/>
    <property type="project" value="UniProtKB-KW"/>
</dbReference>
<comment type="similarity">
    <text evidence="2 8">Belongs to the peptidase A24 family.</text>
</comment>
<feature type="transmembrane region" description="Helical" evidence="10">
    <location>
        <begin position="156"/>
        <end position="177"/>
    </location>
</feature>
<comment type="subcellular location">
    <subcellularLocation>
        <location evidence="1">Cell inner membrane</location>
        <topology evidence="1">Multi-pass membrane protein</topology>
    </subcellularLocation>
    <subcellularLocation>
        <location evidence="9">Cell membrane</location>
        <topology evidence="9">Multi-pass membrane protein</topology>
    </subcellularLocation>
</comment>
<keyword evidence="5 9" id="KW-0812">Transmembrane</keyword>
<evidence type="ECO:0000259" key="12">
    <source>
        <dbReference type="Pfam" id="PF06750"/>
    </source>
</evidence>
<dbReference type="GO" id="GO:0032259">
    <property type="term" value="P:methylation"/>
    <property type="evidence" value="ECO:0007669"/>
    <property type="project" value="UniProtKB-KW"/>
</dbReference>
<dbReference type="InterPro" id="IPR000045">
    <property type="entry name" value="Prepilin_IV_endopep_pep"/>
</dbReference>
<evidence type="ECO:0000256" key="9">
    <source>
        <dbReference type="RuleBase" id="RU003794"/>
    </source>
</evidence>
<dbReference type="PANTHER" id="PTHR30487">
    <property type="entry name" value="TYPE 4 PREPILIN-LIKE PROTEINS LEADER PEPTIDE-PROCESSING ENZYME"/>
    <property type="match status" value="1"/>
</dbReference>
<keyword evidence="9" id="KW-0378">Hydrolase</keyword>
<evidence type="ECO:0000256" key="6">
    <source>
        <dbReference type="ARBA" id="ARBA00022989"/>
    </source>
</evidence>
<evidence type="ECO:0000256" key="1">
    <source>
        <dbReference type="ARBA" id="ARBA00004429"/>
    </source>
</evidence>
<dbReference type="EMBL" id="CP003220">
    <property type="protein sequence ID" value="EGB16391.1"/>
    <property type="molecule type" value="Genomic_DNA"/>
</dbReference>
<evidence type="ECO:0000313" key="13">
    <source>
        <dbReference type="EMBL" id="EGB16391.1"/>
    </source>
</evidence>
<keyword evidence="3" id="KW-1003">Cell membrane</keyword>
<dbReference type="InterPro" id="IPR014032">
    <property type="entry name" value="Peptidase_A24A_bac"/>
</dbReference>
<dbReference type="OrthoDB" id="9789291at2"/>
<keyword evidence="14" id="KW-1185">Reference proteome</keyword>
<feature type="domain" description="Prepilin peptidase A24 N-terminal" evidence="12">
    <location>
        <begin position="16"/>
        <end position="98"/>
    </location>
</feature>
<dbReference type="RefSeq" id="WP_014323815.1">
    <property type="nucleotide sequence ID" value="NC_016803.1"/>
</dbReference>
<evidence type="ECO:0000256" key="3">
    <source>
        <dbReference type="ARBA" id="ARBA00022475"/>
    </source>
</evidence>
<keyword evidence="7 10" id="KW-0472">Membrane</keyword>
<evidence type="ECO:0000259" key="11">
    <source>
        <dbReference type="Pfam" id="PF01478"/>
    </source>
</evidence>
<keyword evidence="4" id="KW-0997">Cell inner membrane</keyword>
<dbReference type="GO" id="GO:0004190">
    <property type="term" value="F:aspartic-type endopeptidase activity"/>
    <property type="evidence" value="ECO:0007669"/>
    <property type="project" value="UniProtKB-EC"/>
</dbReference>
<dbReference type="InterPro" id="IPR050882">
    <property type="entry name" value="Prepilin_peptidase/N-MTase"/>
</dbReference>
<feature type="transmembrane region" description="Helical" evidence="10">
    <location>
        <begin position="235"/>
        <end position="255"/>
    </location>
</feature>
<evidence type="ECO:0000256" key="2">
    <source>
        <dbReference type="ARBA" id="ARBA00005801"/>
    </source>
</evidence>
<dbReference type="InterPro" id="IPR010627">
    <property type="entry name" value="Prepilin_pept_A24_N"/>
</dbReference>